<feature type="domain" description="Carrier" evidence="9">
    <location>
        <begin position="1826"/>
        <end position="1899"/>
    </location>
</feature>
<dbReference type="InterPro" id="IPR049900">
    <property type="entry name" value="PKS_mFAS_DH"/>
</dbReference>
<dbReference type="Gene3D" id="1.10.1240.100">
    <property type="match status" value="2"/>
</dbReference>
<feature type="domain" description="Ketosynthase family 3 (KS3)" evidence="10">
    <location>
        <begin position="522"/>
        <end position="945"/>
    </location>
</feature>
<keyword evidence="4" id="KW-0963">Cytoplasm</keyword>
<dbReference type="InterPro" id="IPR016039">
    <property type="entry name" value="Thiolase-like"/>
</dbReference>
<dbReference type="EMBL" id="JBHMEY010000094">
    <property type="protein sequence ID" value="MFB9098712.1"/>
    <property type="molecule type" value="Genomic_DNA"/>
</dbReference>
<dbReference type="Gene3D" id="3.40.47.10">
    <property type="match status" value="3"/>
</dbReference>
<feature type="region of interest" description="N-terminal hotdog fold" evidence="8">
    <location>
        <begin position="1101"/>
        <end position="1218"/>
    </location>
</feature>
<dbReference type="CDD" id="cd08953">
    <property type="entry name" value="KR_2_SDR_x"/>
    <property type="match status" value="2"/>
</dbReference>
<dbReference type="Pfam" id="PF21089">
    <property type="entry name" value="PKS_DH_N"/>
    <property type="match status" value="1"/>
</dbReference>
<dbReference type="Pfam" id="PF22621">
    <property type="entry name" value="CurL-like_PKS_C"/>
    <property type="match status" value="1"/>
</dbReference>
<dbReference type="SMART" id="SM00823">
    <property type="entry name" value="PKS_PP"/>
    <property type="match status" value="3"/>
</dbReference>
<name>A0ABV5GTI4_9FLAO</name>
<dbReference type="Proteomes" id="UP001589607">
    <property type="component" value="Unassembled WGS sequence"/>
</dbReference>
<dbReference type="Pfam" id="PF08659">
    <property type="entry name" value="KR"/>
    <property type="match status" value="2"/>
</dbReference>
<evidence type="ECO:0000256" key="1">
    <source>
        <dbReference type="ARBA" id="ARBA00004496"/>
    </source>
</evidence>
<dbReference type="Pfam" id="PF14765">
    <property type="entry name" value="PS-DH"/>
    <property type="match status" value="2"/>
</dbReference>
<dbReference type="SMART" id="SM01294">
    <property type="entry name" value="PKS_PP_betabranch"/>
    <property type="match status" value="1"/>
</dbReference>
<dbReference type="InterPro" id="IPR014030">
    <property type="entry name" value="Ketoacyl_synth_N"/>
</dbReference>
<evidence type="ECO:0000259" key="9">
    <source>
        <dbReference type="PROSITE" id="PS50075"/>
    </source>
</evidence>
<comment type="caution">
    <text evidence="8">Lacks conserved residue(s) required for the propagation of feature annotation.</text>
</comment>
<dbReference type="InterPro" id="IPR018201">
    <property type="entry name" value="Ketoacyl_synth_AS"/>
</dbReference>
<feature type="active site" description="Proton acceptor; for dehydratase activity" evidence="8">
    <location>
        <position position="1134"/>
    </location>
</feature>
<evidence type="ECO:0000256" key="5">
    <source>
        <dbReference type="ARBA" id="ARBA00022553"/>
    </source>
</evidence>
<dbReference type="CDD" id="cd00833">
    <property type="entry name" value="PKS"/>
    <property type="match status" value="3"/>
</dbReference>
<comment type="subcellular location">
    <subcellularLocation>
        <location evidence="1">Cytoplasm</location>
    </subcellularLocation>
</comment>
<dbReference type="InterPro" id="IPR042104">
    <property type="entry name" value="PKS_dehydratase_sf"/>
</dbReference>
<evidence type="ECO:0000259" key="11">
    <source>
        <dbReference type="PROSITE" id="PS52019"/>
    </source>
</evidence>
<feature type="domain" description="Ketosynthase family 3 (KS3)" evidence="10">
    <location>
        <begin position="3148"/>
        <end position="3552"/>
    </location>
</feature>
<dbReference type="SMART" id="SM00825">
    <property type="entry name" value="PKS_KS"/>
    <property type="match status" value="3"/>
</dbReference>
<dbReference type="InterPro" id="IPR049551">
    <property type="entry name" value="PKS_DH_C"/>
</dbReference>
<evidence type="ECO:0000256" key="7">
    <source>
        <dbReference type="ARBA" id="ARBA00022737"/>
    </source>
</evidence>
<feature type="region of interest" description="C-terminal hotdog fold" evidence="8">
    <location>
        <begin position="147"/>
        <end position="289"/>
    </location>
</feature>
<evidence type="ECO:0000256" key="4">
    <source>
        <dbReference type="ARBA" id="ARBA00022490"/>
    </source>
</evidence>
<dbReference type="SMART" id="SM00822">
    <property type="entry name" value="PKS_KR"/>
    <property type="match status" value="2"/>
</dbReference>
<evidence type="ECO:0000313" key="13">
    <source>
        <dbReference type="Proteomes" id="UP001589607"/>
    </source>
</evidence>
<dbReference type="InterPro" id="IPR049552">
    <property type="entry name" value="PKS_DH_N"/>
</dbReference>
<keyword evidence="5" id="KW-0597">Phosphoprotein</keyword>
<dbReference type="Gene3D" id="1.10.1200.10">
    <property type="entry name" value="ACP-like"/>
    <property type="match status" value="3"/>
</dbReference>
<accession>A0ABV5GTI4</accession>
<dbReference type="RefSeq" id="WP_236458582.1">
    <property type="nucleotide sequence ID" value="NZ_CBCSGE010000001.1"/>
</dbReference>
<gene>
    <name evidence="12" type="ORF">ACFFVF_19570</name>
</gene>
<dbReference type="InterPro" id="IPR050091">
    <property type="entry name" value="PKS_NRPS_Biosynth_Enz"/>
</dbReference>
<sequence length="3608" mass="407703">MIPETQLYYQIQNKEISKQEAIANMKFWKDRGNDFSYDYSESYLKDHKVFEKHVLLGVTHPSIMIDYLFSIYPMNDVCSLTNISFIEPVVIEPNESVKVKILSTPLDNKLEAIYTSESDQDWKLTARGTWKEINDFTEEKITIPKTEVYEDMHKYYFNNPSSFVQLGKAYHTFDKIFLHEGDIYAKIRIDAEIENREYIHHPLISNSIFLTILPQLKLNEDHEGFLPFGIGSLTVKKGIVDKECWIKVRLLKNNEELILFDAEVFSESGEVAAIYKKCALKRLRNKDLFENKTYLPSIVDSIQVYVSSKIGRRDLEVKDQESLKKINVFDFLSQLELDSLIKSISDEINIELSSQLFLEYNTLGKFSNYLYEVHGNEFSKFLKEEKEEIPKIVKFETIESQSLSTDYIEEYLQIKLQQVTKKDKKFNKKNNLMDIGLSSAQLINLTNIIENEVGIKLEATLLFEYPNILELSKYFFQENFNAFSKLIGVKHERLEQKAIPKKQFSHQFKESYKENTIDDVNEDDIAIIGMHGRFANSENLEEFWNHLVNQTDLMSEIPIDHWDYRPWFTASQEKDKIYSKWGSFINNVAEFDAEFFNISPREAEWIDPQLRLLLQSIYHTAENAGYANKFKGTNTGVFVGACFHDYLDKIAELNLPVDPYVGTGNVQTVLANRVSFTYNLNGPSISVDTACSSSLVALHQACQAIKNNECKMAFVGGVNLLLSSWHYRYFCSIGALSPSGRCHTFDAKADGYTPGECVASILIKPLKEALKDGDTIHAIVKGTASLHGGYTPSLTAPSVSGEENVIVKAWEASGISPQTISYIEAHGTGTKLGDPIEVKALKKAFYKYTDEEEFCTIGSAKGNIGHAEGAAGIAGLIKVVLQMKNKTIPALPALENINPMLELKNSALRINKKNEFWKVPNGTPRRAGISSFGFSGAYAHTIIEEYNLGENELLESYNPVCIILSARGKDQLVKKIENLYQYLKTHKEISLYDIAYTLQEGREQMEFRTGFVSSSIPETIQYLDELLKEFNEDSYALITDEIFNIETPINYPLDQLLKKWSDGATIEWKSLYKSNPRIIDLPGYPFQRKKYWIKEAITINDESVSMRDTNLLKPIGDNEFKLIFQKEDFFISDHKVNGKACVPAVMFVDLILRLLDGLGDVELEEIIWIKPITEDLIGTDLRIKIEDTTVRGSQKFVFKDIENTIFCKGSIFIGSSKLELPLDMSTSTEEAFKGVPKWDKNSIYNFFNTSGLNYGSNHQGLHEVFIDDEKIKAIIKLPKELKNTKNNFKLHPGIADPILQATVILLNQHRIFDPKKHKTPMPYSVLKISGNTDLPEVVEVELSIHSKIQNASGLSPEINIYVFDENKKLLMIWLGLRVYILEKSEEKINWKTISFEEKKEDVKEPVLDFQSRVIVGIDCPSILNNVKKKNPEIDIFKITTNECLSANFSQVALELFQILKEKYEVNVEGETIFQIVTLTSEEAHLILSLSGLLKTVHQENPDYYFQILILEESSQLEQINYSDVRSHGVEIIEYRNGKQFQEKIINLPELALDNQKVWKKNGGYLITGGSGEIAKLLVENILIQEPQASIFLVGRRPKDRVSWLNNWIQKGYNVVYFSDDLANLDSLSGILNNILNTCGKINGVIHAAGITKDNFLINKTEKEFIDVLKPKVSGINMLDKALEHVQIDFLCLFSSISGAFGNIGQADYAVANSYLNRFAQHRNQKVLEGLKFGNTISINWPLWKEGGINVSEKIEALIESRFGIPALQTNIAMTILEKAIQSKESILIPVFNGDEKKIKRIEADINNEQIVSKQPFMQNENNDIKQETILYFKELMADILKLEALEIDEKSSMEKYGIDSIMIMELNRKLESVYGKLPKTLFFEYKRIWELVDYFIEKHPDKTRSLIGIENKKIENKSIDLGSDIGIQSEKNSAFESLEREKSLSSDIAIIGISGKYPKAENLEQFWENLLQGRDCISEIPEDRWNHSKYYDSQKGIKGKTYSKWGGFMDDVDCFDPLFFGITPLEAEYMDPQERLFLECAYSTLEDAGYTRERLKSDLDFEAGPNIGVFAGVMYEEYQLYGAQLSQEGEVRALGGSPASIANRVSHYFDFHGPSMAVDTMCSSALTAIDLACKSLLNEDCEAALAGAVNTSLHPNKYIMLAQGNFVSSKGKCESFGIGGEGYVPGEGVGIVMLKKLDKAIDAGDQIYGVIKSSVINHGGRTNGYTVPNPQAQASVIKRAIKKAGVTPNDISYVEAHGTGTALGDPIEIAGLNRAFQDRTMPCPIGSVKSNIGHCESAAGISGLTKIILQLKHKKLVPSLHSAILNPNIDFSDTFFYVQQDEQDWLNPTKEINGEIIEIPRIAAISSFGAGGANAHMIIQEYIKPSSVLTKLDDYPILISAKTKEQLTKKASELLAFVQKEKEKIRLTDIAFTLQIGKEAMKYKVGFIANSLTVLITKLIDIVEGNVVEDLWYNKTNVKREVMHSQEEINDTFQKAHTPKQIMSYWLEGRTVNWASLRFNQSAAIISLPTYPFAKEKYWPNLDILNKEGAGSFNDNIMETVWVQKKWEEETITIPYNSENALSNVLIITTQETYKIAATINKKVENGEIIQIEKLKDISEGKLHNIKVIIDLTPLSNKENIEIEIIPFLQRIISLNNSLLSVLGVFSESITNGGNLMALYKSLGLEYSKVESRYLLFVDKDMQIETQVKWILKELNSTFKTTEIKIDSEKKHLPVIKEVTPFFSSATPFFDPNKVVWITGGTRGIGFTCAKYLVEKYNVKKVVLTGKTQFPPRKEWDEIEDPNWIEKISKIKKLEQKGITVHVNATNLSDPEAMRKEVKYINSSLGAIGIVIHAAGIADLETPAFIKKESNTVKKVLQPKVEGARILLEAISDQPIEKVIMFSSVSALIPSLAVGQIDYAMANSNLDLIAEQYDYPFDIISVQWPNWKDSGMGEVKSVAYQSTGLKSLSDQEGLFLLDNILRLSGSQVIMPAIIEKENWKPELLLNIPKERQATIISVSEKKQNLLFSEDKNTKNSSIEEWLVNLFSSELRIPKDRLEKDMDFSDFGVDSIILTQLMRSVNKYLEIEIDPSIFYEYTNINKLVLWVYENHKDKFDKNKEKENQKPTNTDNVNIVEEKEEFISSKSNANSEYAIIGMSCRFPDSKNIQEFWNLLSEGKSAIKKIPYDRWGIKNAGYAALLGSIEEFDILHFLITQEDAVSMDPQALLILEETLHLIYQSGYSEEEIKKTNTGVYIGARSRHIPKEDELLKSKNPILSLGQNYLAANVSQYFDFQGPSLVVDTACSSALTAIDIACKDLNSGDVNKAIVGGVTILQTPEAHKVFKQRGLLNETGEFHVFDKRANGVILGEGIGMIMIKRLEDALKDGDKIEAVISGIAINNDGRTSGHASPNFEAQRAVMQKALSKGGIKKEEISHIETNGSGTELTDLLELKAIKSIYPTSTSVTRSLGSIKPNIGHPLCAEGIAGLIKLTLMLKNKSKVPFISGYESMKHFDIKKEGYQLDRKLQPWEGENLKGALNCFADGGTNAHLILRSVERDELKFQRRKEEIPPKLISNNIKKNKTISEKSIIESLNKSELKVRNFWKEKAYL</sequence>
<feature type="domain" description="Carrier" evidence="9">
    <location>
        <begin position="402"/>
        <end position="479"/>
    </location>
</feature>
<dbReference type="InterPro" id="IPR036736">
    <property type="entry name" value="ACP-like_sf"/>
</dbReference>
<dbReference type="InterPro" id="IPR014031">
    <property type="entry name" value="Ketoacyl_synth_C"/>
</dbReference>
<dbReference type="PANTHER" id="PTHR43775:SF37">
    <property type="entry name" value="SI:DKEY-61P9.11"/>
    <property type="match status" value="1"/>
</dbReference>
<dbReference type="PROSITE" id="PS52019">
    <property type="entry name" value="PKS_MFAS_DH"/>
    <property type="match status" value="2"/>
</dbReference>
<dbReference type="InterPro" id="IPR054514">
    <property type="entry name" value="RhiE-like_linker"/>
</dbReference>
<protein>
    <submittedName>
        <fullName evidence="12">SDR family NAD(P)-dependent oxidoreductase</fullName>
    </submittedName>
</protein>
<dbReference type="Pfam" id="PF00550">
    <property type="entry name" value="PP-binding"/>
    <property type="match status" value="3"/>
</dbReference>
<dbReference type="Pfam" id="PF22336">
    <property type="entry name" value="RhiE-like_linker"/>
    <property type="match status" value="1"/>
</dbReference>
<feature type="active site" description="Proton donor; for dehydratase activity" evidence="8">
    <location>
        <position position="1296"/>
    </location>
</feature>
<dbReference type="Gene3D" id="3.10.129.110">
    <property type="entry name" value="Polyketide synthase dehydratase"/>
    <property type="match status" value="2"/>
</dbReference>
<dbReference type="PANTHER" id="PTHR43775">
    <property type="entry name" value="FATTY ACID SYNTHASE"/>
    <property type="match status" value="1"/>
</dbReference>
<feature type="region of interest" description="C-terminal hotdog fold" evidence="8">
    <location>
        <begin position="1233"/>
        <end position="1387"/>
    </location>
</feature>
<dbReference type="InterPro" id="IPR036291">
    <property type="entry name" value="NAD(P)-bd_dom_sf"/>
</dbReference>
<feature type="domain" description="PKS/mFAS DH" evidence="11">
    <location>
        <begin position="9"/>
        <end position="289"/>
    </location>
</feature>
<dbReference type="InterPro" id="IPR020806">
    <property type="entry name" value="PKS_PP-bd"/>
</dbReference>
<feature type="domain" description="Carrier" evidence="9">
    <location>
        <begin position="3033"/>
        <end position="3110"/>
    </location>
</feature>
<evidence type="ECO:0000256" key="2">
    <source>
        <dbReference type="ARBA" id="ARBA00004792"/>
    </source>
</evidence>
<comment type="pathway">
    <text evidence="2">Antibiotic biosynthesis.</text>
</comment>
<evidence type="ECO:0000259" key="10">
    <source>
        <dbReference type="PROSITE" id="PS52004"/>
    </source>
</evidence>
<dbReference type="SUPFAM" id="SSF51735">
    <property type="entry name" value="NAD(P)-binding Rossmann-fold domains"/>
    <property type="match status" value="2"/>
</dbReference>
<comment type="caution">
    <text evidence="12">The sequence shown here is derived from an EMBL/GenBank/DDBJ whole genome shotgun (WGS) entry which is preliminary data.</text>
</comment>
<keyword evidence="13" id="KW-1185">Reference proteome</keyword>
<dbReference type="Pfam" id="PF00109">
    <property type="entry name" value="ketoacyl-synt"/>
    <property type="match status" value="3"/>
</dbReference>
<dbReference type="InterPro" id="IPR013968">
    <property type="entry name" value="PKS_KR"/>
</dbReference>
<dbReference type="PROSITE" id="PS50075">
    <property type="entry name" value="CARRIER"/>
    <property type="match status" value="3"/>
</dbReference>
<dbReference type="PROSITE" id="PS00606">
    <property type="entry name" value="KS3_1"/>
    <property type="match status" value="2"/>
</dbReference>
<dbReference type="Pfam" id="PF02801">
    <property type="entry name" value="Ketoacyl-synt_C"/>
    <property type="match status" value="3"/>
</dbReference>
<reference evidence="12 13" key="1">
    <citation type="submission" date="2024-09" db="EMBL/GenBank/DDBJ databases">
        <authorList>
            <person name="Sun Q."/>
            <person name="Mori K."/>
        </authorList>
    </citation>
    <scope>NUCLEOTIDE SEQUENCE [LARGE SCALE GENOMIC DNA]</scope>
    <source>
        <strain evidence="12 13">CECT 7955</strain>
    </source>
</reference>
<dbReference type="InterPro" id="IPR020841">
    <property type="entry name" value="PKS_Beta-ketoAc_synthase_dom"/>
</dbReference>
<dbReference type="PROSITE" id="PS52004">
    <property type="entry name" value="KS3_2"/>
    <property type="match status" value="3"/>
</dbReference>
<feature type="domain" description="Ketosynthase family 3 (KS3)" evidence="10">
    <location>
        <begin position="1945"/>
        <end position="2381"/>
    </location>
</feature>
<keyword evidence="3" id="KW-0596">Phosphopantetheine</keyword>
<dbReference type="SUPFAM" id="SSF47336">
    <property type="entry name" value="ACP-like"/>
    <property type="match status" value="3"/>
</dbReference>
<dbReference type="SUPFAM" id="SSF53901">
    <property type="entry name" value="Thiolase-like"/>
    <property type="match status" value="3"/>
</dbReference>
<evidence type="ECO:0000256" key="6">
    <source>
        <dbReference type="ARBA" id="ARBA00022679"/>
    </source>
</evidence>
<dbReference type="InterPro" id="IPR057326">
    <property type="entry name" value="KR_dom"/>
</dbReference>
<dbReference type="InterPro" id="IPR009081">
    <property type="entry name" value="PP-bd_ACP"/>
</dbReference>
<evidence type="ECO:0000256" key="8">
    <source>
        <dbReference type="PROSITE-ProRule" id="PRU01363"/>
    </source>
</evidence>
<feature type="region of interest" description="N-terminal hotdog fold" evidence="8">
    <location>
        <begin position="9"/>
        <end position="137"/>
    </location>
</feature>
<evidence type="ECO:0000256" key="3">
    <source>
        <dbReference type="ARBA" id="ARBA00022450"/>
    </source>
</evidence>
<evidence type="ECO:0000313" key="12">
    <source>
        <dbReference type="EMBL" id="MFB9098712.1"/>
    </source>
</evidence>
<keyword evidence="6" id="KW-0808">Transferase</keyword>
<feature type="domain" description="PKS/mFAS DH" evidence="11">
    <location>
        <begin position="1101"/>
        <end position="1387"/>
    </location>
</feature>
<proteinExistence type="predicted"/>
<organism evidence="12 13">
    <name type="scientific">Flavobacterium jumunjinense</name>
    <dbReference type="NCBI Taxonomy" id="998845"/>
    <lineage>
        <taxon>Bacteria</taxon>
        <taxon>Pseudomonadati</taxon>
        <taxon>Bacteroidota</taxon>
        <taxon>Flavobacteriia</taxon>
        <taxon>Flavobacteriales</taxon>
        <taxon>Flavobacteriaceae</taxon>
        <taxon>Flavobacterium</taxon>
    </lineage>
</organism>
<keyword evidence="7" id="KW-0677">Repeat</keyword>
<dbReference type="Gene3D" id="3.40.50.720">
    <property type="entry name" value="NAD(P)-binding Rossmann-like Domain"/>
    <property type="match status" value="2"/>
</dbReference>